<dbReference type="NCBIfam" id="TIGR01221">
    <property type="entry name" value="rmlC"/>
    <property type="match status" value="1"/>
</dbReference>
<dbReference type="RefSeq" id="WP_090744501.1">
    <property type="nucleotide sequence ID" value="NZ_CZQA01000001.1"/>
</dbReference>
<evidence type="ECO:0000313" key="9">
    <source>
        <dbReference type="Proteomes" id="UP000199032"/>
    </source>
</evidence>
<comment type="function">
    <text evidence="2 7">Catalyzes the epimerization of the C3' and C5'positions of dTDP-6-deoxy-D-xylo-4-hexulose, forming dTDP-6-deoxy-L-lyxo-4-hexulose.</text>
</comment>
<evidence type="ECO:0000256" key="5">
    <source>
        <dbReference type="PIRSR" id="PIRSR600888-1"/>
    </source>
</evidence>
<comment type="similarity">
    <text evidence="7">Belongs to the dTDP-4-dehydrorhamnose 3,5-epimerase family.</text>
</comment>
<dbReference type="SUPFAM" id="SSF51182">
    <property type="entry name" value="RmlC-like cupins"/>
    <property type="match status" value="1"/>
</dbReference>
<dbReference type="Gene3D" id="2.60.120.10">
    <property type="entry name" value="Jelly Rolls"/>
    <property type="match status" value="1"/>
</dbReference>
<feature type="site" description="Participates in a stacking interaction with the thymidine ring of dTDP-4-oxo-6-deoxyglucose" evidence="6">
    <location>
        <position position="136"/>
    </location>
</feature>
<proteinExistence type="inferred from homology"/>
<keyword evidence="7 8" id="KW-0413">Isomerase</keyword>
<dbReference type="OrthoDB" id="9800680at2"/>
<dbReference type="InterPro" id="IPR014710">
    <property type="entry name" value="RmlC-like_jellyroll"/>
</dbReference>
<comment type="pathway">
    <text evidence="7">Carbohydrate biosynthesis; dTDP-L-rhamnose biosynthesis.</text>
</comment>
<dbReference type="Pfam" id="PF00908">
    <property type="entry name" value="dTDP_sugar_isom"/>
    <property type="match status" value="1"/>
</dbReference>
<reference evidence="8 9" key="1">
    <citation type="submission" date="2015-10" db="EMBL/GenBank/DDBJ databases">
        <authorList>
            <person name="Gilbert D.G."/>
        </authorList>
    </citation>
    <scope>NUCLEOTIDE SEQUENCE [LARGE SCALE GENOMIC DNA]</scope>
    <source>
        <strain evidence="8">COMA1</strain>
    </source>
</reference>
<dbReference type="GO" id="GO:0000271">
    <property type="term" value="P:polysaccharide biosynthetic process"/>
    <property type="evidence" value="ECO:0007669"/>
    <property type="project" value="TreeGrafter"/>
</dbReference>
<dbReference type="PANTHER" id="PTHR21047:SF2">
    <property type="entry name" value="THYMIDINE DIPHOSPHO-4-KETO-RHAMNOSE 3,5-EPIMERASE"/>
    <property type="match status" value="1"/>
</dbReference>
<evidence type="ECO:0000313" key="8">
    <source>
        <dbReference type="EMBL" id="CUS33142.1"/>
    </source>
</evidence>
<dbReference type="Proteomes" id="UP000199032">
    <property type="component" value="Unassembled WGS sequence"/>
</dbReference>
<dbReference type="GO" id="GO:0005829">
    <property type="term" value="C:cytosol"/>
    <property type="evidence" value="ECO:0007669"/>
    <property type="project" value="TreeGrafter"/>
</dbReference>
<evidence type="ECO:0000256" key="1">
    <source>
        <dbReference type="ARBA" id="ARBA00001298"/>
    </source>
</evidence>
<evidence type="ECO:0000256" key="4">
    <source>
        <dbReference type="ARBA" id="ARBA00019595"/>
    </source>
</evidence>
<dbReference type="InterPro" id="IPR000888">
    <property type="entry name" value="RmlC-like"/>
</dbReference>
<dbReference type="GO" id="GO:0019305">
    <property type="term" value="P:dTDP-rhamnose biosynthetic process"/>
    <property type="evidence" value="ECO:0007669"/>
    <property type="project" value="UniProtKB-UniRule"/>
</dbReference>
<evidence type="ECO:0000256" key="7">
    <source>
        <dbReference type="RuleBase" id="RU364069"/>
    </source>
</evidence>
<accession>A0A0S4LBA5</accession>
<comment type="catalytic activity">
    <reaction evidence="1 7">
        <text>dTDP-4-dehydro-6-deoxy-alpha-D-glucose = dTDP-4-dehydro-beta-L-rhamnose</text>
        <dbReference type="Rhea" id="RHEA:16969"/>
        <dbReference type="ChEBI" id="CHEBI:57649"/>
        <dbReference type="ChEBI" id="CHEBI:62830"/>
        <dbReference type="EC" id="5.1.3.13"/>
    </reaction>
</comment>
<gene>
    <name evidence="8" type="primary">rmlC</name>
    <name evidence="8" type="ORF">COMA1_10993</name>
</gene>
<comment type="subunit">
    <text evidence="7">Homodimer.</text>
</comment>
<feature type="active site" description="Proton donor" evidence="5">
    <location>
        <position position="130"/>
    </location>
</feature>
<dbReference type="PANTHER" id="PTHR21047">
    <property type="entry name" value="DTDP-6-DEOXY-D-GLUCOSE-3,5 EPIMERASE"/>
    <property type="match status" value="1"/>
</dbReference>
<dbReference type="EMBL" id="CZQA01000001">
    <property type="protein sequence ID" value="CUS33142.1"/>
    <property type="molecule type" value="Genomic_DNA"/>
</dbReference>
<evidence type="ECO:0000256" key="6">
    <source>
        <dbReference type="PIRSR" id="PIRSR600888-3"/>
    </source>
</evidence>
<evidence type="ECO:0000256" key="3">
    <source>
        <dbReference type="ARBA" id="ARBA00012098"/>
    </source>
</evidence>
<sequence length="186" mass="20688">MQVTRINIPGVLVLEPSVLGDHRGSFAETYHEQRYREAGITEHFVQDNYSRSIRNTVRGLHFQHPNAQGKLVMALEGTVYDVVLDIRKGSPTFGKWYGIVLSGSTVQQLYIPPGCAHGFCVTSDTACFLYKCTAYYSPTDDRGVLWNDPTLGIPWPVTQPILSQKDQAHRPLAAIEGNLPLYAPLA</sequence>
<feature type="active site" description="Proton acceptor" evidence="5">
    <location>
        <position position="61"/>
    </location>
</feature>
<dbReference type="GO" id="GO:0008830">
    <property type="term" value="F:dTDP-4-dehydrorhamnose 3,5-epimerase activity"/>
    <property type="evidence" value="ECO:0007669"/>
    <property type="project" value="UniProtKB-UniRule"/>
</dbReference>
<name>A0A0S4LBA5_9BACT</name>
<dbReference type="STRING" id="1742972.COMA1_10993"/>
<dbReference type="EC" id="5.1.3.13" evidence="3 7"/>
<dbReference type="AlphaFoldDB" id="A0A0S4LBA5"/>
<keyword evidence="9" id="KW-1185">Reference proteome</keyword>
<organism evidence="8 9">
    <name type="scientific">Candidatus Nitrospira nitrosa</name>
    <dbReference type="NCBI Taxonomy" id="1742972"/>
    <lineage>
        <taxon>Bacteria</taxon>
        <taxon>Pseudomonadati</taxon>
        <taxon>Nitrospirota</taxon>
        <taxon>Nitrospiria</taxon>
        <taxon>Nitrospirales</taxon>
        <taxon>Nitrospiraceae</taxon>
        <taxon>Nitrospira</taxon>
    </lineage>
</organism>
<evidence type="ECO:0000256" key="2">
    <source>
        <dbReference type="ARBA" id="ARBA00001997"/>
    </source>
</evidence>
<protein>
    <recommendedName>
        <fullName evidence="4 7">dTDP-4-dehydrorhamnose 3,5-epimerase</fullName>
        <ecNumber evidence="3 7">5.1.3.13</ecNumber>
    </recommendedName>
    <alternativeName>
        <fullName evidence="7">Thymidine diphospho-4-keto-rhamnose 3,5-epimerase</fullName>
    </alternativeName>
</protein>
<dbReference type="InterPro" id="IPR011051">
    <property type="entry name" value="RmlC_Cupin_sf"/>
</dbReference>
<dbReference type="UniPathway" id="UPA00124"/>
<dbReference type="CDD" id="cd00438">
    <property type="entry name" value="cupin_RmlC"/>
    <property type="match status" value="1"/>
</dbReference>